<dbReference type="Proteomes" id="UP000198280">
    <property type="component" value="Unassembled WGS sequence"/>
</dbReference>
<organism evidence="4 5">
    <name type="scientific">Actinacidiphila glaucinigra</name>
    <dbReference type="NCBI Taxonomy" id="235986"/>
    <lineage>
        <taxon>Bacteria</taxon>
        <taxon>Bacillati</taxon>
        <taxon>Actinomycetota</taxon>
        <taxon>Actinomycetes</taxon>
        <taxon>Kitasatosporales</taxon>
        <taxon>Streptomycetaceae</taxon>
        <taxon>Actinacidiphila</taxon>
    </lineage>
</organism>
<feature type="domain" description="Alpha-L-rhamnosidase six-hairpin glycosidase" evidence="2">
    <location>
        <begin position="287"/>
        <end position="554"/>
    </location>
</feature>
<sequence>MLKRFTSEFGGTSRGLRRSRLVVAVAVLATVGSVGVQAEASTPKHPDWHSYVLAPSTPQVTPVDVETRGDVTHPKTLVSGKGKDKDKGKPKATTLTTVAGGAPASVLLDFGKDIAGTPYFDITAVEGTPTLSLATSEARRYIRTPASTTVSAAASSGATQVTVASTANLEVGNTITFGTGTTAQTRTVTAFDAAAKTVSFQPSLSGDVPAQTAAVSAPGAPSSDESRGLAGVGGIDTLQPTATGRISAAYHPGFRFALLTLTSPGSISISAAGVDFQGVRVTPADYKGWFLSDDDQLNKMWYSGAYTLQLNLKPAGLNGLADKRIYDGAKRDRSIWTGDLLVQGPTAISTLGDEGADYVKSSIDVLLATQRADGAIPGSPDFRKGSNPAGSPLFYSNNYSGYGARAAIDYYRYTGDKDYITKILPALRAELAYNDRSLTANHLVASNDRDYWQASQTGEVTKYSIDYYILLKEMAWLERQVGSATIADEHDAKADRIKEAVNATLWNPQLGAYGQSSVHPDVLVEDANALALQYGFVPAERRDSVLKALKTLWTPYGAIMGPGLVDPTGHTIEPFGNGMETAGRFTVGDAGGAFDLMRRTWGPMVDKSNPLYTGAFWEFKNNDGGVNRATASLAHGWAASPTVQLTEQVLGVTPVDPGYATWSIKPHTGDLKWAQGSVPTQYGDIAVNWQSKANASKFTLHASTPRDTTGTIAVPVTGRSTVKINGRTVYTRGGCTAYKGTVTDGYARFTVPGGTYDITVRRG</sequence>
<dbReference type="PANTHER" id="PTHR34987:SF6">
    <property type="entry name" value="ALPHA-L-RHAMNOSIDASE SIX-HAIRPIN GLYCOSIDASE DOMAIN-CONTAINING PROTEIN"/>
    <property type="match status" value="1"/>
</dbReference>
<dbReference type="Gene3D" id="1.50.10.10">
    <property type="match status" value="1"/>
</dbReference>
<gene>
    <name evidence="4" type="ORF">SAMN05216252_11390</name>
</gene>
<dbReference type="EMBL" id="FZOF01000013">
    <property type="protein sequence ID" value="SNT06444.1"/>
    <property type="molecule type" value="Genomic_DNA"/>
</dbReference>
<evidence type="ECO:0000259" key="3">
    <source>
        <dbReference type="Pfam" id="PF17390"/>
    </source>
</evidence>
<accession>A0A239JNT9</accession>
<evidence type="ECO:0000256" key="1">
    <source>
        <dbReference type="SAM" id="MobiDB-lite"/>
    </source>
</evidence>
<evidence type="ECO:0000313" key="5">
    <source>
        <dbReference type="Proteomes" id="UP000198280"/>
    </source>
</evidence>
<proteinExistence type="predicted"/>
<dbReference type="GO" id="GO:0005975">
    <property type="term" value="P:carbohydrate metabolic process"/>
    <property type="evidence" value="ECO:0007669"/>
    <property type="project" value="InterPro"/>
</dbReference>
<keyword evidence="5" id="KW-1185">Reference proteome</keyword>
<dbReference type="InterPro" id="IPR008928">
    <property type="entry name" value="6-hairpin_glycosidase_sf"/>
</dbReference>
<dbReference type="AlphaFoldDB" id="A0A239JNT9"/>
<feature type="region of interest" description="Disordered" evidence="1">
    <location>
        <begin position="60"/>
        <end position="92"/>
    </location>
</feature>
<evidence type="ECO:0000259" key="2">
    <source>
        <dbReference type="Pfam" id="PF17389"/>
    </source>
</evidence>
<dbReference type="PANTHER" id="PTHR34987">
    <property type="entry name" value="C, PUTATIVE (AFU_ORTHOLOGUE AFUA_3G02880)-RELATED"/>
    <property type="match status" value="1"/>
</dbReference>
<dbReference type="Pfam" id="PF17389">
    <property type="entry name" value="Bac_rhamnosid6H"/>
    <property type="match status" value="1"/>
</dbReference>
<dbReference type="Pfam" id="PF17390">
    <property type="entry name" value="Bac_rhamnosid_C"/>
    <property type="match status" value="1"/>
</dbReference>
<feature type="domain" description="Alpha-L-rhamnosidase C-terminal" evidence="3">
    <location>
        <begin position="651"/>
        <end position="724"/>
    </location>
</feature>
<dbReference type="Gene3D" id="2.60.420.10">
    <property type="entry name" value="Maltose phosphorylase, domain 3"/>
    <property type="match status" value="1"/>
</dbReference>
<evidence type="ECO:0000313" key="4">
    <source>
        <dbReference type="EMBL" id="SNT06444.1"/>
    </source>
</evidence>
<dbReference type="SUPFAM" id="SSF48208">
    <property type="entry name" value="Six-hairpin glycosidases"/>
    <property type="match status" value="1"/>
</dbReference>
<protein>
    <submittedName>
        <fullName evidence="4">Alpha-L-rhamnosidase</fullName>
    </submittedName>
</protein>
<dbReference type="InterPro" id="IPR035398">
    <property type="entry name" value="Bac_rhamnosid_C"/>
</dbReference>
<dbReference type="RefSeq" id="WP_089226045.1">
    <property type="nucleotide sequence ID" value="NZ_FZOF01000013.1"/>
</dbReference>
<name>A0A239JNT9_9ACTN</name>
<dbReference type="OrthoDB" id="9815108at2"/>
<feature type="region of interest" description="Disordered" evidence="1">
    <location>
        <begin position="211"/>
        <end position="231"/>
    </location>
</feature>
<reference evidence="4 5" key="1">
    <citation type="submission" date="2017-06" db="EMBL/GenBank/DDBJ databases">
        <authorList>
            <person name="Kim H.J."/>
            <person name="Triplett B.A."/>
        </authorList>
    </citation>
    <scope>NUCLEOTIDE SEQUENCE [LARGE SCALE GENOMIC DNA]</scope>
    <source>
        <strain evidence="4 5">CGMCC 4.1858</strain>
    </source>
</reference>
<dbReference type="InterPro" id="IPR035396">
    <property type="entry name" value="Bac_rhamnosid6H"/>
</dbReference>
<dbReference type="InterPro" id="IPR012341">
    <property type="entry name" value="6hp_glycosidase-like_sf"/>
</dbReference>